<keyword evidence="2" id="KW-1185">Reference proteome</keyword>
<name>A0ABC8SLH8_9AQUA</name>
<dbReference type="EMBL" id="CAUOFW020002901">
    <property type="protein sequence ID" value="CAK9156690.1"/>
    <property type="molecule type" value="Genomic_DNA"/>
</dbReference>
<protein>
    <submittedName>
        <fullName evidence="1">Uncharacterized protein</fullName>
    </submittedName>
</protein>
<evidence type="ECO:0000313" key="1">
    <source>
        <dbReference type="EMBL" id="CAK9156690.1"/>
    </source>
</evidence>
<proteinExistence type="predicted"/>
<gene>
    <name evidence="1" type="ORF">ILEXP_LOCUS25238</name>
</gene>
<sequence length="176" mass="19968">KRRPNARAVRVAKDVGTNKVASEAGAGAGASAAETPFKEEAATIITTTNATKRREREALLFLLEVSEGSEWEEWQTQWVEDGSEWWGLYTGSNIFEVHGYNIFKVHGLVTEWDQIGLTAKSASLTTPFGVPLYRRFHIIFHESHQRTPFGVTLYRKFHINFHESHQLCGMLNHQII</sequence>
<reference evidence="1 2" key="1">
    <citation type="submission" date="2024-02" db="EMBL/GenBank/DDBJ databases">
        <authorList>
            <person name="Vignale AGUSTIN F."/>
            <person name="Sosa J E."/>
            <person name="Modenutti C."/>
        </authorList>
    </citation>
    <scope>NUCLEOTIDE SEQUENCE [LARGE SCALE GENOMIC DNA]</scope>
</reference>
<evidence type="ECO:0000313" key="2">
    <source>
        <dbReference type="Proteomes" id="UP001642360"/>
    </source>
</evidence>
<dbReference type="AlphaFoldDB" id="A0ABC8SLH8"/>
<feature type="non-terminal residue" evidence="1">
    <location>
        <position position="1"/>
    </location>
</feature>
<comment type="caution">
    <text evidence="1">The sequence shown here is derived from an EMBL/GenBank/DDBJ whole genome shotgun (WGS) entry which is preliminary data.</text>
</comment>
<accession>A0ABC8SLH8</accession>
<dbReference type="Proteomes" id="UP001642360">
    <property type="component" value="Unassembled WGS sequence"/>
</dbReference>
<organism evidence="1 2">
    <name type="scientific">Ilex paraguariensis</name>
    <name type="common">yerba mate</name>
    <dbReference type="NCBI Taxonomy" id="185542"/>
    <lineage>
        <taxon>Eukaryota</taxon>
        <taxon>Viridiplantae</taxon>
        <taxon>Streptophyta</taxon>
        <taxon>Embryophyta</taxon>
        <taxon>Tracheophyta</taxon>
        <taxon>Spermatophyta</taxon>
        <taxon>Magnoliopsida</taxon>
        <taxon>eudicotyledons</taxon>
        <taxon>Gunneridae</taxon>
        <taxon>Pentapetalae</taxon>
        <taxon>asterids</taxon>
        <taxon>campanulids</taxon>
        <taxon>Aquifoliales</taxon>
        <taxon>Aquifoliaceae</taxon>
        <taxon>Ilex</taxon>
    </lineage>
</organism>